<protein>
    <recommendedName>
        <fullName evidence="13">Circadian input-output histidine kinase CikA</fullName>
        <ecNumber evidence="4">2.7.13.3</ecNumber>
    </recommendedName>
</protein>
<dbReference type="InterPro" id="IPR001610">
    <property type="entry name" value="PAC"/>
</dbReference>
<evidence type="ECO:0000256" key="7">
    <source>
        <dbReference type="ARBA" id="ARBA00022741"/>
    </source>
</evidence>
<dbReference type="PROSITE" id="PS50109">
    <property type="entry name" value="HIS_KIN"/>
    <property type="match status" value="1"/>
</dbReference>
<dbReference type="NCBIfam" id="TIGR00229">
    <property type="entry name" value="sensory_box"/>
    <property type="match status" value="1"/>
</dbReference>
<dbReference type="Pfam" id="PF08447">
    <property type="entry name" value="PAS_3"/>
    <property type="match status" value="1"/>
</dbReference>
<dbReference type="PRINTS" id="PR00344">
    <property type="entry name" value="BCTRLSENSOR"/>
</dbReference>
<dbReference type="InterPro" id="IPR005467">
    <property type="entry name" value="His_kinase_dom"/>
</dbReference>
<comment type="similarity">
    <text evidence="3">In the N-terminal section; belongs to the phytochrome family.</text>
</comment>
<feature type="domain" description="Response regulatory" evidence="18">
    <location>
        <begin position="652"/>
        <end position="767"/>
    </location>
</feature>
<evidence type="ECO:0000259" key="19">
    <source>
        <dbReference type="PROSITE" id="PS50112"/>
    </source>
</evidence>
<feature type="domain" description="PAC" evidence="20">
    <location>
        <begin position="337"/>
        <end position="389"/>
    </location>
</feature>
<name>A0A977PYU5_9CYAN</name>
<dbReference type="Pfam" id="PF00072">
    <property type="entry name" value="Response_reg"/>
    <property type="match status" value="1"/>
</dbReference>
<evidence type="ECO:0000256" key="3">
    <source>
        <dbReference type="ARBA" id="ARBA00006402"/>
    </source>
</evidence>
<keyword evidence="12" id="KW-0131">Cell cycle</keyword>
<dbReference type="SMART" id="SM00387">
    <property type="entry name" value="HATPase_c"/>
    <property type="match status" value="1"/>
</dbReference>
<accession>A0A977PYU5</accession>
<keyword evidence="6" id="KW-0808">Transferase</keyword>
<dbReference type="SMART" id="SM00086">
    <property type="entry name" value="PAC"/>
    <property type="match status" value="1"/>
</dbReference>
<evidence type="ECO:0000256" key="6">
    <source>
        <dbReference type="ARBA" id="ARBA00022679"/>
    </source>
</evidence>
<evidence type="ECO:0000256" key="9">
    <source>
        <dbReference type="ARBA" id="ARBA00022840"/>
    </source>
</evidence>
<dbReference type="InterPro" id="IPR001789">
    <property type="entry name" value="Sig_transdc_resp-reg_receiver"/>
</dbReference>
<proteinExistence type="inferred from homology"/>
<dbReference type="Proteomes" id="UP001065613">
    <property type="component" value="Chromosome"/>
</dbReference>
<feature type="domain" description="PAS" evidence="19">
    <location>
        <begin position="261"/>
        <end position="333"/>
    </location>
</feature>
<keyword evidence="5 14" id="KW-0597">Phosphoprotein</keyword>
<evidence type="ECO:0000259" key="21">
    <source>
        <dbReference type="PROSITE" id="PS50885"/>
    </source>
</evidence>
<evidence type="ECO:0000256" key="10">
    <source>
        <dbReference type="ARBA" id="ARBA00023012"/>
    </source>
</evidence>
<dbReference type="InterPro" id="IPR003660">
    <property type="entry name" value="HAMP_dom"/>
</dbReference>
<keyword evidence="11 16" id="KW-0472">Membrane</keyword>
<feature type="transmembrane region" description="Helical" evidence="16">
    <location>
        <begin position="6"/>
        <end position="28"/>
    </location>
</feature>
<evidence type="ECO:0000256" key="5">
    <source>
        <dbReference type="ARBA" id="ARBA00022553"/>
    </source>
</evidence>
<dbReference type="InterPro" id="IPR036097">
    <property type="entry name" value="HisK_dim/P_sf"/>
</dbReference>
<evidence type="ECO:0000256" key="14">
    <source>
        <dbReference type="PROSITE-ProRule" id="PRU00169"/>
    </source>
</evidence>
<dbReference type="FunFam" id="1.10.287.130:FF:000038">
    <property type="entry name" value="Sensory transduction histidine kinase"/>
    <property type="match status" value="1"/>
</dbReference>
<dbReference type="SMART" id="SM00091">
    <property type="entry name" value="PAS"/>
    <property type="match status" value="1"/>
</dbReference>
<dbReference type="Pfam" id="PF02518">
    <property type="entry name" value="HATPase_c"/>
    <property type="match status" value="1"/>
</dbReference>
<dbReference type="SUPFAM" id="SSF55874">
    <property type="entry name" value="ATPase domain of HSP90 chaperone/DNA topoisomerase II/histidine kinase"/>
    <property type="match status" value="1"/>
</dbReference>
<dbReference type="FunFam" id="3.30.565.10:FF:000010">
    <property type="entry name" value="Sensor histidine kinase RcsC"/>
    <property type="match status" value="1"/>
</dbReference>
<dbReference type="InterPro" id="IPR000700">
    <property type="entry name" value="PAS-assoc_C"/>
</dbReference>
<dbReference type="Pfam" id="PF00672">
    <property type="entry name" value="HAMP"/>
    <property type="match status" value="1"/>
</dbReference>
<dbReference type="InterPro" id="IPR004358">
    <property type="entry name" value="Sig_transdc_His_kin-like_C"/>
</dbReference>
<dbReference type="SUPFAM" id="SSF55785">
    <property type="entry name" value="PYP-like sensor domain (PAS domain)"/>
    <property type="match status" value="1"/>
</dbReference>
<keyword evidence="15" id="KW-0175">Coiled coil</keyword>
<dbReference type="CDD" id="cd00082">
    <property type="entry name" value="HisKA"/>
    <property type="match status" value="1"/>
</dbReference>
<evidence type="ECO:0000256" key="1">
    <source>
        <dbReference type="ARBA" id="ARBA00000085"/>
    </source>
</evidence>
<evidence type="ECO:0000256" key="15">
    <source>
        <dbReference type="SAM" id="Coils"/>
    </source>
</evidence>
<organism evidence="22">
    <name type="scientific">Woronichinia naegeliana WA131</name>
    <dbReference type="NCBI Taxonomy" id="2824559"/>
    <lineage>
        <taxon>Bacteria</taxon>
        <taxon>Bacillati</taxon>
        <taxon>Cyanobacteriota</taxon>
        <taxon>Cyanophyceae</taxon>
        <taxon>Synechococcales</taxon>
        <taxon>Coelosphaeriaceae</taxon>
        <taxon>Woronichinia</taxon>
    </lineage>
</organism>
<dbReference type="EC" id="2.7.13.3" evidence="4"/>
<evidence type="ECO:0000259" key="18">
    <source>
        <dbReference type="PROSITE" id="PS50110"/>
    </source>
</evidence>
<dbReference type="InterPro" id="IPR000014">
    <property type="entry name" value="PAS"/>
</dbReference>
<dbReference type="InterPro" id="IPR003594">
    <property type="entry name" value="HATPase_dom"/>
</dbReference>
<dbReference type="GO" id="GO:0000155">
    <property type="term" value="F:phosphorelay sensor kinase activity"/>
    <property type="evidence" value="ECO:0007669"/>
    <property type="project" value="InterPro"/>
</dbReference>
<dbReference type="EMBL" id="CP073041">
    <property type="protein sequence ID" value="UXE62860.1"/>
    <property type="molecule type" value="Genomic_DNA"/>
</dbReference>
<dbReference type="PANTHER" id="PTHR43047:SF72">
    <property type="entry name" value="OSMOSENSING HISTIDINE PROTEIN KINASE SLN1"/>
    <property type="match status" value="1"/>
</dbReference>
<dbReference type="SUPFAM" id="SSF158472">
    <property type="entry name" value="HAMP domain-like"/>
    <property type="match status" value="1"/>
</dbReference>
<dbReference type="CDD" id="cd06225">
    <property type="entry name" value="HAMP"/>
    <property type="match status" value="1"/>
</dbReference>
<dbReference type="PROSITE" id="PS50113">
    <property type="entry name" value="PAC"/>
    <property type="match status" value="1"/>
</dbReference>
<dbReference type="PANTHER" id="PTHR43047">
    <property type="entry name" value="TWO-COMPONENT HISTIDINE PROTEIN KINASE"/>
    <property type="match status" value="1"/>
</dbReference>
<evidence type="ECO:0000256" key="13">
    <source>
        <dbReference type="ARBA" id="ARBA00074306"/>
    </source>
</evidence>
<dbReference type="InterPro" id="IPR036890">
    <property type="entry name" value="HATPase_C_sf"/>
</dbReference>
<comment type="subcellular location">
    <subcellularLocation>
        <location evidence="2">Membrane</location>
    </subcellularLocation>
</comment>
<evidence type="ECO:0000256" key="8">
    <source>
        <dbReference type="ARBA" id="ARBA00022777"/>
    </source>
</evidence>
<dbReference type="SUPFAM" id="SSF47384">
    <property type="entry name" value="Homodimeric domain of signal transducing histidine kinase"/>
    <property type="match status" value="1"/>
</dbReference>
<dbReference type="InterPro" id="IPR035965">
    <property type="entry name" value="PAS-like_dom_sf"/>
</dbReference>
<evidence type="ECO:0000259" key="17">
    <source>
        <dbReference type="PROSITE" id="PS50109"/>
    </source>
</evidence>
<sequence>MERFPFPLRFSIPTILILCGSLLGLVSFQQEITETYQKTETSSQNAVRISASRTAGILEYLYRRADNEQAEIIISQVGSDPDLDLVLLFDDRNSVLLSDHYELRDLPLGKTLAQPYEGQITAVRQTMAGQVWLSPDKHKLIAIYPVLLKALPGELRPSRVGILFLEQDLTQAKKEAYNDALRRSLLFAGMLTLFCIGLWFFFEFTLTRRVAHLVATSNSLAAGQLGDRAQLSGSDEIAQISSAFDRMAEKIQENTKDLERSEERYDLAVSGTNDGIWDWDLNTNTVYYSPVWFKILGYEPNHLSNLLSTWSEKLHPDDLDSSQQAVRDHLVGETELYEHTHRMQHRDGHYLWIAAKGKCLRDDTDAPYRMVGTITDITAKKQAEEELRKAKEAAESANRTKSEFLANMSHEIRTPMNAILGFSDLLQGLTADGRAHSYLEAIRSSGKTLMALINDILDLSKIEAGKLQLSYEGVDIRQLVYEIQQIFSEKAKEKGLQLFTKIDEKVPPMIAFDEVRLRQILFNVVGNAIKFTNQGYVRISVASDRPNNQKIELLLQVEDTGIGIAEEEQERIFDIFTQSEGQSTRKYGGTGLGLTITRRLTEMLGGYIELKSTLNQGSIFTLVFPSIKVEGEVPKPIKTQRDKNLKQFATSRILVVDDVKSNRHLVRSFFEGTDHQIIEACDGFEAIHMAKIHQPDLIIMDILMPNLDGQEATLCLRKDPETQAIPIIILTASLMLDIQYQLQEYCQGFLTKPLFQSDLVQALKEVLPLRSPSQSSAPASTELTSPAIAVMSAPQEDSPDTQETSNSPKDLSELLTQLIREEDTIWPKIRQTMIMRDLREFAKRLRAWSEDYAFSPLLDYVVKLEFQIHSYDGENLARTVNTFPQVRAALEKELADASMLLS</sequence>
<dbReference type="CDD" id="cd00130">
    <property type="entry name" value="PAS"/>
    <property type="match status" value="1"/>
</dbReference>
<dbReference type="PROSITE" id="PS50110">
    <property type="entry name" value="RESPONSE_REGULATORY"/>
    <property type="match status" value="1"/>
</dbReference>
<keyword evidence="9 22" id="KW-0067">ATP-binding</keyword>
<evidence type="ECO:0000256" key="12">
    <source>
        <dbReference type="ARBA" id="ARBA00023306"/>
    </source>
</evidence>
<reference evidence="22" key="1">
    <citation type="submission" date="2021-04" db="EMBL/GenBank/DDBJ databases">
        <title>Genome sequence of Woronichinia naegeliana from Washington state freshwater lake bloom.</title>
        <authorList>
            <person name="Dreher T.W."/>
        </authorList>
    </citation>
    <scope>NUCLEOTIDE SEQUENCE</scope>
    <source>
        <strain evidence="22">WA131</strain>
    </source>
</reference>
<dbReference type="SMART" id="SM00388">
    <property type="entry name" value="HisKA"/>
    <property type="match status" value="1"/>
</dbReference>
<keyword evidence="16" id="KW-0812">Transmembrane</keyword>
<dbReference type="GO" id="GO:0005886">
    <property type="term" value="C:plasma membrane"/>
    <property type="evidence" value="ECO:0007669"/>
    <property type="project" value="TreeGrafter"/>
</dbReference>
<evidence type="ECO:0000256" key="11">
    <source>
        <dbReference type="ARBA" id="ARBA00023136"/>
    </source>
</evidence>
<evidence type="ECO:0000256" key="16">
    <source>
        <dbReference type="SAM" id="Phobius"/>
    </source>
</evidence>
<dbReference type="SUPFAM" id="SSF52172">
    <property type="entry name" value="CheY-like"/>
    <property type="match status" value="1"/>
</dbReference>
<dbReference type="SMART" id="SM00304">
    <property type="entry name" value="HAMP"/>
    <property type="match status" value="1"/>
</dbReference>
<dbReference type="Gene3D" id="6.10.340.10">
    <property type="match status" value="1"/>
</dbReference>
<dbReference type="AlphaFoldDB" id="A0A977PYU5"/>
<dbReference type="Gene3D" id="3.30.565.10">
    <property type="entry name" value="Histidine kinase-like ATPase, C-terminal domain"/>
    <property type="match status" value="1"/>
</dbReference>
<dbReference type="GO" id="GO:0009927">
    <property type="term" value="F:histidine phosphotransfer kinase activity"/>
    <property type="evidence" value="ECO:0007669"/>
    <property type="project" value="TreeGrafter"/>
</dbReference>
<dbReference type="Gene3D" id="3.30.450.20">
    <property type="entry name" value="PAS domain"/>
    <property type="match status" value="1"/>
</dbReference>
<evidence type="ECO:0000259" key="20">
    <source>
        <dbReference type="PROSITE" id="PS50113"/>
    </source>
</evidence>
<dbReference type="Gene3D" id="3.40.50.2300">
    <property type="match status" value="1"/>
</dbReference>
<feature type="domain" description="Histidine kinase" evidence="17">
    <location>
        <begin position="407"/>
        <end position="628"/>
    </location>
</feature>
<dbReference type="InterPro" id="IPR011006">
    <property type="entry name" value="CheY-like_superfamily"/>
</dbReference>
<evidence type="ECO:0000256" key="4">
    <source>
        <dbReference type="ARBA" id="ARBA00012438"/>
    </source>
</evidence>
<feature type="coiled-coil region" evidence="15">
    <location>
        <begin position="377"/>
        <end position="407"/>
    </location>
</feature>
<dbReference type="KEGG" id="wna:KA717_09245"/>
<keyword evidence="8" id="KW-0418">Kinase</keyword>
<feature type="transmembrane region" description="Helical" evidence="16">
    <location>
        <begin position="184"/>
        <end position="202"/>
    </location>
</feature>
<feature type="modified residue" description="4-aspartylphosphate" evidence="14">
    <location>
        <position position="701"/>
    </location>
</feature>
<dbReference type="InterPro" id="IPR003661">
    <property type="entry name" value="HisK_dim/P_dom"/>
</dbReference>
<dbReference type="Gene3D" id="1.10.287.130">
    <property type="match status" value="1"/>
</dbReference>
<keyword evidence="16" id="KW-1133">Transmembrane helix</keyword>
<dbReference type="PROSITE" id="PS50885">
    <property type="entry name" value="HAMP"/>
    <property type="match status" value="1"/>
</dbReference>
<dbReference type="SMART" id="SM00448">
    <property type="entry name" value="REC"/>
    <property type="match status" value="1"/>
</dbReference>
<dbReference type="CDD" id="cd16922">
    <property type="entry name" value="HATPase_EvgS-ArcB-TorS-like"/>
    <property type="match status" value="1"/>
</dbReference>
<gene>
    <name evidence="22" type="ORF">KA717_09245</name>
</gene>
<dbReference type="InterPro" id="IPR013655">
    <property type="entry name" value="PAS_fold_3"/>
</dbReference>
<dbReference type="GO" id="GO:0005524">
    <property type="term" value="F:ATP binding"/>
    <property type="evidence" value="ECO:0007669"/>
    <property type="project" value="UniProtKB-KW"/>
</dbReference>
<keyword evidence="7" id="KW-0547">Nucleotide-binding</keyword>
<comment type="catalytic activity">
    <reaction evidence="1">
        <text>ATP + protein L-histidine = ADP + protein N-phospho-L-histidine.</text>
        <dbReference type="EC" id="2.7.13.3"/>
    </reaction>
</comment>
<evidence type="ECO:0000256" key="2">
    <source>
        <dbReference type="ARBA" id="ARBA00004370"/>
    </source>
</evidence>
<dbReference type="Pfam" id="PF00512">
    <property type="entry name" value="HisKA"/>
    <property type="match status" value="1"/>
</dbReference>
<dbReference type="PROSITE" id="PS50112">
    <property type="entry name" value="PAS"/>
    <property type="match status" value="1"/>
</dbReference>
<evidence type="ECO:0000313" key="22">
    <source>
        <dbReference type="EMBL" id="UXE62860.1"/>
    </source>
</evidence>
<feature type="domain" description="HAMP" evidence="21">
    <location>
        <begin position="204"/>
        <end position="256"/>
    </location>
</feature>
<keyword evidence="10" id="KW-0902">Two-component regulatory system</keyword>